<protein>
    <submittedName>
        <fullName evidence="1">Uncharacterized protein</fullName>
    </submittedName>
</protein>
<gene>
    <name evidence="1" type="ORF">CTDIVETGP_1716</name>
</gene>
<sequence length="39" mass="4419">MDLIVNNILSIIPYTVILFNDNTGAMSRKSTNYITFVPE</sequence>
<proteinExistence type="predicted"/>
<name>W6N5S7_CLOTY</name>
<dbReference type="AlphaFoldDB" id="W6N5S7"/>
<keyword evidence="2" id="KW-1185">Reference proteome</keyword>
<comment type="caution">
    <text evidence="1">The sequence shown here is derived from an EMBL/GenBank/DDBJ whole genome shotgun (WGS) entry which is preliminary data.</text>
</comment>
<dbReference type="Proteomes" id="UP000019482">
    <property type="component" value="Unassembled WGS sequence"/>
</dbReference>
<reference evidence="1 2" key="1">
    <citation type="journal article" date="2015" name="Genome Announc.">
        <title>Draft Genome Sequence of Clostridium tyrobutyricum Strain DIVETGP, Isolated from Cow's Milk for Grana Padano Production.</title>
        <authorList>
            <person name="Soggiu A."/>
            <person name="Piras C."/>
            <person name="Gaiarsa S."/>
            <person name="Sassera D."/>
            <person name="Roncada P."/>
            <person name="Bendixen E."/>
            <person name="Brasca M."/>
            <person name="Bonizzi L."/>
        </authorList>
    </citation>
    <scope>NUCLEOTIDE SEQUENCE [LARGE SCALE GENOMIC DNA]</scope>
    <source>
        <strain evidence="1 2">DIVETGP</strain>
    </source>
</reference>
<accession>W6N5S7</accession>
<organism evidence="1 2">
    <name type="scientific">Clostridium tyrobutyricum DIVETGP</name>
    <dbReference type="NCBI Taxonomy" id="1408889"/>
    <lineage>
        <taxon>Bacteria</taxon>
        <taxon>Bacillati</taxon>
        <taxon>Bacillota</taxon>
        <taxon>Clostridia</taxon>
        <taxon>Eubacteriales</taxon>
        <taxon>Clostridiaceae</taxon>
        <taxon>Clostridium</taxon>
    </lineage>
</organism>
<dbReference type="EMBL" id="CBXI010000031">
    <property type="protein sequence ID" value="CDL91646.1"/>
    <property type="molecule type" value="Genomic_DNA"/>
</dbReference>
<evidence type="ECO:0000313" key="2">
    <source>
        <dbReference type="Proteomes" id="UP000019482"/>
    </source>
</evidence>
<evidence type="ECO:0000313" key="1">
    <source>
        <dbReference type="EMBL" id="CDL91646.1"/>
    </source>
</evidence>